<keyword evidence="1" id="KW-0472">Membrane</keyword>
<dbReference type="AlphaFoldDB" id="A0A0V0HBZ4"/>
<evidence type="ECO:0000256" key="1">
    <source>
        <dbReference type="SAM" id="Phobius"/>
    </source>
</evidence>
<reference evidence="2" key="1">
    <citation type="submission" date="2015-12" db="EMBL/GenBank/DDBJ databases">
        <title>Gene expression during late stages of embryo sac development: a critical building block for successful pollen-pistil interactions.</title>
        <authorList>
            <person name="Liu Y."/>
            <person name="Joly V."/>
            <person name="Sabar M."/>
            <person name="Matton D.P."/>
        </authorList>
    </citation>
    <scope>NUCLEOTIDE SEQUENCE</scope>
</reference>
<organism evidence="2">
    <name type="scientific">Solanum chacoense</name>
    <name type="common">Chaco potato</name>
    <dbReference type="NCBI Taxonomy" id="4108"/>
    <lineage>
        <taxon>Eukaryota</taxon>
        <taxon>Viridiplantae</taxon>
        <taxon>Streptophyta</taxon>
        <taxon>Embryophyta</taxon>
        <taxon>Tracheophyta</taxon>
        <taxon>Spermatophyta</taxon>
        <taxon>Magnoliopsida</taxon>
        <taxon>eudicotyledons</taxon>
        <taxon>Gunneridae</taxon>
        <taxon>Pentapetalae</taxon>
        <taxon>asterids</taxon>
        <taxon>lamiids</taxon>
        <taxon>Solanales</taxon>
        <taxon>Solanaceae</taxon>
        <taxon>Solanoideae</taxon>
        <taxon>Solaneae</taxon>
        <taxon>Solanum</taxon>
    </lineage>
</organism>
<name>A0A0V0HBZ4_SOLCH</name>
<evidence type="ECO:0000313" key="2">
    <source>
        <dbReference type="EMBL" id="JAP17699.1"/>
    </source>
</evidence>
<accession>A0A0V0HBZ4</accession>
<feature type="transmembrane region" description="Helical" evidence="1">
    <location>
        <begin position="12"/>
        <end position="34"/>
    </location>
</feature>
<dbReference type="EMBL" id="GEDG01022203">
    <property type="protein sequence ID" value="JAP17699.1"/>
    <property type="molecule type" value="Transcribed_RNA"/>
</dbReference>
<keyword evidence="1" id="KW-0812">Transmembrane</keyword>
<protein>
    <submittedName>
        <fullName evidence="2">Putative ovule protein</fullName>
    </submittedName>
</protein>
<sequence>MLEYNGLLVQMLSIFYLFAISRELPGFFFSWGGVSYPKHGNQTRQQNFILGLFIVIPHTKRPLS</sequence>
<keyword evidence="1" id="KW-1133">Transmembrane helix</keyword>
<proteinExistence type="predicted"/>